<feature type="transmembrane region" description="Helical" evidence="1">
    <location>
        <begin position="254"/>
        <end position="275"/>
    </location>
</feature>
<dbReference type="InterPro" id="IPR057436">
    <property type="entry name" value="5TMH_Lnb"/>
</dbReference>
<reference evidence="4 5" key="1">
    <citation type="submission" date="2017-05" db="EMBL/GenBank/DDBJ databases">
        <authorList>
            <person name="Varghese N."/>
            <person name="Submissions S."/>
        </authorList>
    </citation>
    <scope>NUCLEOTIDE SEQUENCE [LARGE SCALE GENOMIC DNA]</scope>
    <source>
        <strain evidence="4 5">DSM 27040</strain>
    </source>
</reference>
<accession>A0A521AV16</accession>
<feature type="transmembrane region" description="Helical" evidence="1">
    <location>
        <begin position="310"/>
        <end position="328"/>
    </location>
</feature>
<dbReference type="RefSeq" id="WP_142531804.1">
    <property type="nucleotide sequence ID" value="NZ_FXTB01000001.1"/>
</dbReference>
<dbReference type="Pfam" id="PF25221">
    <property type="entry name" value="5TMH_Lnb"/>
    <property type="match status" value="1"/>
</dbReference>
<evidence type="ECO:0000259" key="3">
    <source>
        <dbReference type="Pfam" id="PF25221"/>
    </source>
</evidence>
<feature type="transmembrane region" description="Helical" evidence="1">
    <location>
        <begin position="335"/>
        <end position="354"/>
    </location>
</feature>
<feature type="domain" description="Lnb-like transmembrane" evidence="3">
    <location>
        <begin position="250"/>
        <end position="382"/>
    </location>
</feature>
<keyword evidence="1" id="KW-0472">Membrane</keyword>
<dbReference type="EMBL" id="FXTB01000001">
    <property type="protein sequence ID" value="SMO38644.1"/>
    <property type="molecule type" value="Genomic_DNA"/>
</dbReference>
<dbReference type="InterPro" id="IPR025178">
    <property type="entry name" value="Lnb_N"/>
</dbReference>
<organism evidence="4 5">
    <name type="scientific">Saccharicrinis carchari</name>
    <dbReference type="NCBI Taxonomy" id="1168039"/>
    <lineage>
        <taxon>Bacteria</taxon>
        <taxon>Pseudomonadati</taxon>
        <taxon>Bacteroidota</taxon>
        <taxon>Bacteroidia</taxon>
        <taxon>Marinilabiliales</taxon>
        <taxon>Marinilabiliaceae</taxon>
        <taxon>Saccharicrinis</taxon>
    </lineage>
</organism>
<feature type="transmembrane region" description="Helical" evidence="1">
    <location>
        <begin position="282"/>
        <end position="304"/>
    </location>
</feature>
<sequence length="388" mass="44519">MTRLIYIGLFLLLFTVPLSGRKKLSAKAEISILTCSQGEELYSAFGHSALRVKDADNNIDWVFNYGTFDFDTPWFYLKFANGNLDYLLSIGEYKRFLVQYFNEGRSVTEQVLNLNMDDKQKVFDALLSNYEPGNRNYRYDFFYDNCATRIVDMLNTNVHGELIFKPGGSAGHVSFRTLLHHYLKHSPWIETGLAMILGMPADKIATVRESTYLPYFLMQAFDHATIKMEDGQTIPMVKEKVKVFDFMTQEDDTIWTPVVFFWLLLFLSVVIGFFVRPKTLSLFDGLLFFVAGGIGLLIVFLWFISMHSVTGNNLNILWAMPTFVLLAFANHKHKWTAVIMVFNLFCLVVFLIGWKFIPQAFPAATIPIALLLGARLVSLLYKQRKLSI</sequence>
<evidence type="ECO:0000313" key="4">
    <source>
        <dbReference type="EMBL" id="SMO38644.1"/>
    </source>
</evidence>
<feature type="domain" description="Lnb N-terminal periplasmic" evidence="2">
    <location>
        <begin position="27"/>
        <end position="160"/>
    </location>
</feature>
<protein>
    <submittedName>
        <fullName evidence="4">Uncharacterized protein</fullName>
    </submittedName>
</protein>
<evidence type="ECO:0000313" key="5">
    <source>
        <dbReference type="Proteomes" id="UP000319040"/>
    </source>
</evidence>
<name>A0A521AV16_SACCC</name>
<dbReference type="OrthoDB" id="319167at2"/>
<dbReference type="AlphaFoldDB" id="A0A521AV16"/>
<evidence type="ECO:0000259" key="2">
    <source>
        <dbReference type="Pfam" id="PF13387"/>
    </source>
</evidence>
<evidence type="ECO:0000256" key="1">
    <source>
        <dbReference type="SAM" id="Phobius"/>
    </source>
</evidence>
<gene>
    <name evidence="4" type="ORF">SAMN06265379_101425</name>
</gene>
<keyword evidence="1" id="KW-1133">Transmembrane helix</keyword>
<proteinExistence type="predicted"/>
<dbReference type="Pfam" id="PF13387">
    <property type="entry name" value="Lnb_N"/>
    <property type="match status" value="1"/>
</dbReference>
<feature type="transmembrane region" description="Helical" evidence="1">
    <location>
        <begin position="360"/>
        <end position="381"/>
    </location>
</feature>
<keyword evidence="5" id="KW-1185">Reference proteome</keyword>
<dbReference type="Proteomes" id="UP000319040">
    <property type="component" value="Unassembled WGS sequence"/>
</dbReference>
<keyword evidence="1" id="KW-0812">Transmembrane</keyword>